<dbReference type="RefSeq" id="WP_349540806.1">
    <property type="nucleotide sequence ID" value="NZ_JAOALG010000001.1"/>
</dbReference>
<sequence length="164" mass="18493">MDIPDSLRQAPSAELYRLYLAIRKMLDDPRRILEIRQRLHLGMAVNYIGDNPLGPPAQGTIVELRQTQAVVQDSATRRRWGVLYAAIIIPETSTGQPHVEPTPPPRTQREEFFVGDTVGFTDKHLSERVGIVVRLNAETASIAVNDTDGHWRVSYSLLRKIVDI</sequence>
<reference evidence="1 2" key="1">
    <citation type="journal article" date="2024" name="Chem. Sci.">
        <title>Discovery of a lagriamide polyketide by integrated genome mining, isotopic labeling, and untargeted metabolomics.</title>
        <authorList>
            <person name="Fergusson C.H."/>
            <person name="Saulog J."/>
            <person name="Paulo B.S."/>
            <person name="Wilson D.M."/>
            <person name="Liu D.Y."/>
            <person name="Morehouse N.J."/>
            <person name="Waterworth S."/>
            <person name="Barkei J."/>
            <person name="Gray C.A."/>
            <person name="Kwan J.C."/>
            <person name="Eustaquio A.S."/>
            <person name="Linington R.G."/>
        </authorList>
    </citation>
    <scope>NUCLEOTIDE SEQUENCE [LARGE SCALE GENOMIC DNA]</scope>
    <source>
        <strain evidence="1 2">RL17-338-BIF-B</strain>
    </source>
</reference>
<protein>
    <submittedName>
        <fullName evidence="1">Uncharacterized protein</fullName>
    </submittedName>
</protein>
<name>A0ABV1LEW7_9BURK</name>
<organism evidence="1 2">
    <name type="scientific">Paraburkholderia acidicola</name>
    <dbReference type="NCBI Taxonomy" id="1912599"/>
    <lineage>
        <taxon>Bacteria</taxon>
        <taxon>Pseudomonadati</taxon>
        <taxon>Pseudomonadota</taxon>
        <taxon>Betaproteobacteria</taxon>
        <taxon>Burkholderiales</taxon>
        <taxon>Burkholderiaceae</taxon>
        <taxon>Paraburkholderia</taxon>
    </lineage>
</organism>
<dbReference type="EMBL" id="JAOALG010000001">
    <property type="protein sequence ID" value="MEQ5837887.1"/>
    <property type="molecule type" value="Genomic_DNA"/>
</dbReference>
<dbReference type="Proteomes" id="UP001469089">
    <property type="component" value="Unassembled WGS sequence"/>
</dbReference>
<proteinExistence type="predicted"/>
<evidence type="ECO:0000313" key="1">
    <source>
        <dbReference type="EMBL" id="MEQ5837887.1"/>
    </source>
</evidence>
<evidence type="ECO:0000313" key="2">
    <source>
        <dbReference type="Proteomes" id="UP001469089"/>
    </source>
</evidence>
<comment type="caution">
    <text evidence="1">The sequence shown here is derived from an EMBL/GenBank/DDBJ whole genome shotgun (WGS) entry which is preliminary data.</text>
</comment>
<keyword evidence="2" id="KW-1185">Reference proteome</keyword>
<gene>
    <name evidence="1" type="ORF">N0A02_00325</name>
</gene>
<accession>A0ABV1LEW7</accession>